<feature type="domain" description="JAB" evidence="6">
    <location>
        <begin position="7"/>
        <end position="109"/>
    </location>
</feature>
<evidence type="ECO:0000256" key="5">
    <source>
        <dbReference type="ARBA" id="ARBA00023049"/>
    </source>
</evidence>
<evidence type="ECO:0000256" key="3">
    <source>
        <dbReference type="ARBA" id="ARBA00022801"/>
    </source>
</evidence>
<evidence type="ECO:0000313" key="7">
    <source>
        <dbReference type="EMBL" id="GGK15968.1"/>
    </source>
</evidence>
<reference evidence="8" key="1">
    <citation type="journal article" date="2019" name="Int. J. Syst. Evol. Microbiol.">
        <title>The Global Catalogue of Microorganisms (GCM) 10K type strain sequencing project: providing services to taxonomists for standard genome sequencing and annotation.</title>
        <authorList>
            <consortium name="The Broad Institute Genomics Platform"/>
            <consortium name="The Broad Institute Genome Sequencing Center for Infectious Disease"/>
            <person name="Wu L."/>
            <person name="Ma J."/>
        </authorList>
    </citation>
    <scope>NUCLEOTIDE SEQUENCE [LARGE SCALE GENOMIC DNA]</scope>
    <source>
        <strain evidence="8">JCM 30331</strain>
    </source>
</reference>
<evidence type="ECO:0000256" key="2">
    <source>
        <dbReference type="ARBA" id="ARBA00022723"/>
    </source>
</evidence>
<evidence type="ECO:0000256" key="1">
    <source>
        <dbReference type="ARBA" id="ARBA00022670"/>
    </source>
</evidence>
<keyword evidence="8" id="KW-1185">Reference proteome</keyword>
<keyword evidence="2" id="KW-0479">Metal-binding</keyword>
<organism evidence="7 8">
    <name type="scientific">Deinococcus malanensis</name>
    <dbReference type="NCBI Taxonomy" id="1706855"/>
    <lineage>
        <taxon>Bacteria</taxon>
        <taxon>Thermotogati</taxon>
        <taxon>Deinococcota</taxon>
        <taxon>Deinococci</taxon>
        <taxon>Deinococcales</taxon>
        <taxon>Deinococcaceae</taxon>
        <taxon>Deinococcus</taxon>
    </lineage>
</organism>
<dbReference type="PANTHER" id="PTHR34858">
    <property type="entry name" value="CYSO-CYSTEINE PEPTIDASE"/>
    <property type="match status" value="1"/>
</dbReference>
<evidence type="ECO:0000256" key="4">
    <source>
        <dbReference type="ARBA" id="ARBA00022833"/>
    </source>
</evidence>
<accession>A0ABQ2EL33</accession>
<comment type="caution">
    <text evidence="7">The sequence shown here is derived from an EMBL/GenBank/DDBJ whole genome shotgun (WGS) entry which is preliminary data.</text>
</comment>
<dbReference type="EMBL" id="BMPP01000002">
    <property type="protein sequence ID" value="GGK15968.1"/>
    <property type="molecule type" value="Genomic_DNA"/>
</dbReference>
<dbReference type="RefSeq" id="WP_189004558.1">
    <property type="nucleotide sequence ID" value="NZ_BMPP01000002.1"/>
</dbReference>
<gene>
    <name evidence="7" type="ORF">GCM10008955_06800</name>
</gene>
<dbReference type="InterPro" id="IPR051929">
    <property type="entry name" value="VirAsm_ModProt"/>
</dbReference>
<keyword evidence="4" id="KW-0862">Zinc</keyword>
<keyword evidence="3" id="KW-0378">Hydrolase</keyword>
<keyword evidence="1" id="KW-0645">Protease</keyword>
<dbReference type="SUPFAM" id="SSF102712">
    <property type="entry name" value="JAB1/MPN domain"/>
    <property type="match status" value="1"/>
</dbReference>
<keyword evidence="5" id="KW-0482">Metalloprotease</keyword>
<evidence type="ECO:0000259" key="6">
    <source>
        <dbReference type="Pfam" id="PF14464"/>
    </source>
</evidence>
<sequence>MLALNLPAALADALWAQARQAWPHECVGALGGRVDTGVAHAKTLYPLANIAADPEREYLADPGQLLRALRAMQGEGLSLVALYHSHPRGPASPSLSDTRLAAYPVPYLIADVAGQVLCAYLLPEGRRVPLHVGGEEAAGGKAIPERPS</sequence>
<dbReference type="Pfam" id="PF14464">
    <property type="entry name" value="Prok-JAB"/>
    <property type="match status" value="1"/>
</dbReference>
<protein>
    <recommendedName>
        <fullName evidence="6">JAB domain-containing protein</fullName>
    </recommendedName>
</protein>
<dbReference type="Proteomes" id="UP000647587">
    <property type="component" value="Unassembled WGS sequence"/>
</dbReference>
<evidence type="ECO:0000313" key="8">
    <source>
        <dbReference type="Proteomes" id="UP000647587"/>
    </source>
</evidence>
<dbReference type="CDD" id="cd08070">
    <property type="entry name" value="MPN_like"/>
    <property type="match status" value="1"/>
</dbReference>
<name>A0ABQ2EL33_9DEIO</name>
<dbReference type="PANTHER" id="PTHR34858:SF1">
    <property type="entry name" value="CYSO-CYSTEINE PEPTIDASE"/>
    <property type="match status" value="1"/>
</dbReference>
<proteinExistence type="predicted"/>
<dbReference type="Gene3D" id="3.40.140.10">
    <property type="entry name" value="Cytidine Deaminase, domain 2"/>
    <property type="match status" value="1"/>
</dbReference>
<dbReference type="InterPro" id="IPR028090">
    <property type="entry name" value="JAB_dom_prok"/>
</dbReference>